<accession>A0A5P2AUM1</accession>
<protein>
    <submittedName>
        <fullName evidence="2">Uncharacterized protein</fullName>
    </submittedName>
</protein>
<evidence type="ECO:0000313" key="2">
    <source>
        <dbReference type="EMBL" id="QES21238.1"/>
    </source>
</evidence>
<evidence type="ECO:0000313" key="3">
    <source>
        <dbReference type="Proteomes" id="UP000324106"/>
    </source>
</evidence>
<dbReference type="Proteomes" id="UP000324106">
    <property type="component" value="Chromosome"/>
</dbReference>
<evidence type="ECO:0000256" key="1">
    <source>
        <dbReference type="SAM" id="Phobius"/>
    </source>
</evidence>
<dbReference type="EMBL" id="CP029194">
    <property type="protein sequence ID" value="QES21238.1"/>
    <property type="molecule type" value="Genomic_DNA"/>
</dbReference>
<name>A0A5P2AUM1_STRVZ</name>
<gene>
    <name evidence="2" type="ORF">DEJ46_20760</name>
</gene>
<keyword evidence="1" id="KW-0472">Membrane</keyword>
<sequence length="59" mass="6473">MALVSLFLALIIVAIVLGIIGVVADGLLFLLFIGIVLLVADIVYLSMRTRRSARHRPLR</sequence>
<keyword evidence="1" id="KW-0812">Transmembrane</keyword>
<reference evidence="2 3" key="1">
    <citation type="submission" date="2018-05" db="EMBL/GenBank/DDBJ databases">
        <title>Streptomyces venezuelae.</title>
        <authorList>
            <person name="Kim W."/>
            <person name="Lee N."/>
            <person name="Cho B.-K."/>
        </authorList>
    </citation>
    <scope>NUCLEOTIDE SEQUENCE [LARGE SCALE GENOMIC DNA]</scope>
    <source>
        <strain evidence="2 3">ATCC 15068</strain>
    </source>
</reference>
<organism evidence="2 3">
    <name type="scientific">Streptomyces venezuelae</name>
    <dbReference type="NCBI Taxonomy" id="54571"/>
    <lineage>
        <taxon>Bacteria</taxon>
        <taxon>Bacillati</taxon>
        <taxon>Actinomycetota</taxon>
        <taxon>Actinomycetes</taxon>
        <taxon>Kitasatosporales</taxon>
        <taxon>Streptomycetaceae</taxon>
        <taxon>Streptomyces</taxon>
    </lineage>
</organism>
<feature type="transmembrane region" description="Helical" evidence="1">
    <location>
        <begin position="28"/>
        <end position="47"/>
    </location>
</feature>
<dbReference type="AlphaFoldDB" id="A0A5P2AUM1"/>
<keyword evidence="1" id="KW-1133">Transmembrane helix</keyword>
<proteinExistence type="predicted"/>